<dbReference type="EMBL" id="FNLL01000004">
    <property type="protein sequence ID" value="SDU04060.1"/>
    <property type="molecule type" value="Genomic_DNA"/>
</dbReference>
<evidence type="ECO:0000313" key="2">
    <source>
        <dbReference type="Proteomes" id="UP000199608"/>
    </source>
</evidence>
<dbReference type="RefSeq" id="WP_092232263.1">
    <property type="nucleotide sequence ID" value="NZ_FNLL01000004.1"/>
</dbReference>
<dbReference type="AlphaFoldDB" id="A0A1H2F9I3"/>
<keyword evidence="2" id="KW-1185">Reference proteome</keyword>
<proteinExistence type="predicted"/>
<accession>A0A1H2F9I3</accession>
<organism evidence="1 2">
    <name type="scientific">Desulfobacula phenolica</name>
    <dbReference type="NCBI Taxonomy" id="90732"/>
    <lineage>
        <taxon>Bacteria</taxon>
        <taxon>Pseudomonadati</taxon>
        <taxon>Thermodesulfobacteriota</taxon>
        <taxon>Desulfobacteria</taxon>
        <taxon>Desulfobacterales</taxon>
        <taxon>Desulfobacteraceae</taxon>
        <taxon>Desulfobacula</taxon>
    </lineage>
</organism>
<gene>
    <name evidence="1" type="ORF">SAMN04487931_10437</name>
</gene>
<evidence type="ECO:0000313" key="1">
    <source>
        <dbReference type="EMBL" id="SDU04060.1"/>
    </source>
</evidence>
<reference evidence="2" key="1">
    <citation type="submission" date="2016-10" db="EMBL/GenBank/DDBJ databases">
        <authorList>
            <person name="Varghese N."/>
            <person name="Submissions S."/>
        </authorList>
    </citation>
    <scope>NUCLEOTIDE SEQUENCE [LARGE SCALE GENOMIC DNA]</scope>
    <source>
        <strain evidence="2">DSM 3384</strain>
    </source>
</reference>
<protein>
    <submittedName>
        <fullName evidence="1">Uncharacterized protein</fullName>
    </submittedName>
</protein>
<name>A0A1H2F9I3_9BACT</name>
<sequence>MTNEEKYFKVPKTFGLSVLLKLTKKNVRGIEISSDGEQFTSNVPMNTLTDAVNATIKAHNINLKIK</sequence>
<dbReference type="Proteomes" id="UP000199608">
    <property type="component" value="Unassembled WGS sequence"/>
</dbReference>